<dbReference type="Pfam" id="PF11937">
    <property type="entry name" value="DUF3455"/>
    <property type="match status" value="1"/>
</dbReference>
<organism evidence="2 3">
    <name type="scientific">Cerrena zonata</name>
    <dbReference type="NCBI Taxonomy" id="2478898"/>
    <lineage>
        <taxon>Eukaryota</taxon>
        <taxon>Fungi</taxon>
        <taxon>Dikarya</taxon>
        <taxon>Basidiomycota</taxon>
        <taxon>Agaricomycotina</taxon>
        <taxon>Agaricomycetes</taxon>
        <taxon>Polyporales</taxon>
        <taxon>Cerrenaceae</taxon>
        <taxon>Cerrena</taxon>
    </lineage>
</organism>
<sequence length="242" mass="26413">MVALPHALHTLWPAAAASTFWSWSWLHAANCDLTNQASSLVLPQTQIQLVAPTPNNLTLSSVGLAFGVQNYTCTQTNNFTNIGAVAELIDMSCLAGSSVFHDLPDQLYSSWVNFNHSSVQDIIGHLHMRNPPEILAQHYFITNPTTGQGLSPKWDFTSSGKFNGNSNAFFVGKGEGSLPSPNDPKQDINWLQVGNLQGKIADMVFRTDTRGGQPPSSCEFGKSPDISVKYVSYYFFFGGSIH</sequence>
<accession>A0AAW0FT09</accession>
<comment type="caution">
    <text evidence="2">The sequence shown here is derived from an EMBL/GenBank/DDBJ whole genome shotgun (WGS) entry which is preliminary data.</text>
</comment>
<evidence type="ECO:0008006" key="4">
    <source>
        <dbReference type="Google" id="ProtNLM"/>
    </source>
</evidence>
<name>A0AAW0FT09_9APHY</name>
<evidence type="ECO:0000313" key="3">
    <source>
        <dbReference type="Proteomes" id="UP001385951"/>
    </source>
</evidence>
<gene>
    <name evidence="2" type="ORF">QCA50_015460</name>
</gene>
<dbReference type="EMBL" id="JASBNA010000041">
    <property type="protein sequence ID" value="KAK7681369.1"/>
    <property type="molecule type" value="Genomic_DNA"/>
</dbReference>
<feature type="chain" id="PRO_5043866680" description="Malate dehydrogenase" evidence="1">
    <location>
        <begin position="18"/>
        <end position="242"/>
    </location>
</feature>
<dbReference type="InterPro" id="IPR021851">
    <property type="entry name" value="DUF3455"/>
</dbReference>
<protein>
    <recommendedName>
        <fullName evidence="4">Malate dehydrogenase</fullName>
    </recommendedName>
</protein>
<feature type="signal peptide" evidence="1">
    <location>
        <begin position="1"/>
        <end position="17"/>
    </location>
</feature>
<dbReference type="Proteomes" id="UP001385951">
    <property type="component" value="Unassembled WGS sequence"/>
</dbReference>
<evidence type="ECO:0000313" key="2">
    <source>
        <dbReference type="EMBL" id="KAK7681369.1"/>
    </source>
</evidence>
<evidence type="ECO:0000256" key="1">
    <source>
        <dbReference type="SAM" id="SignalP"/>
    </source>
</evidence>
<keyword evidence="1" id="KW-0732">Signal</keyword>
<proteinExistence type="predicted"/>
<dbReference type="AlphaFoldDB" id="A0AAW0FT09"/>
<dbReference type="PANTHER" id="PTHR35567">
    <property type="entry name" value="MALATE DEHYDROGENASE (AFU_ORTHOLOGUE AFUA_2G13800)"/>
    <property type="match status" value="1"/>
</dbReference>
<dbReference type="PANTHER" id="PTHR35567:SF1">
    <property type="entry name" value="CONSERVED FUNGAL PROTEIN (AFU_ORTHOLOGUE AFUA_1G14230)"/>
    <property type="match status" value="1"/>
</dbReference>
<reference evidence="2 3" key="1">
    <citation type="submission" date="2022-09" db="EMBL/GenBank/DDBJ databases">
        <authorList>
            <person name="Palmer J.M."/>
        </authorList>
    </citation>
    <scope>NUCLEOTIDE SEQUENCE [LARGE SCALE GENOMIC DNA]</scope>
    <source>
        <strain evidence="2 3">DSM 7382</strain>
    </source>
</reference>
<keyword evidence="3" id="KW-1185">Reference proteome</keyword>